<protein>
    <submittedName>
        <fullName evidence="5">GT2 family glycosyltransferase</fullName>
    </submittedName>
    <submittedName>
        <fullName evidence="6">Glycosyltransferase, GT2 family</fullName>
    </submittedName>
</protein>
<dbReference type="Gene3D" id="3.90.550.10">
    <property type="entry name" value="Spore Coat Polysaccharide Biosynthesis Protein SpsA, Chain A"/>
    <property type="match status" value="1"/>
</dbReference>
<dbReference type="RefSeq" id="WP_072982729.1">
    <property type="nucleotide sequence ID" value="NZ_FQXT01000003.1"/>
</dbReference>
<dbReference type="Proteomes" id="UP000184240">
    <property type="component" value="Unassembled WGS sequence"/>
</dbReference>
<dbReference type="AlphaFoldDB" id="A0A1M5YAE5"/>
<evidence type="ECO:0000256" key="2">
    <source>
        <dbReference type="ARBA" id="ARBA00022676"/>
    </source>
</evidence>
<dbReference type="SUPFAM" id="SSF53448">
    <property type="entry name" value="Nucleotide-diphospho-sugar transferases"/>
    <property type="match status" value="1"/>
</dbReference>
<proteinExistence type="inferred from homology"/>
<comment type="similarity">
    <text evidence="1">Belongs to the glycosyltransferase 2 family.</text>
</comment>
<evidence type="ECO:0000259" key="4">
    <source>
        <dbReference type="Pfam" id="PF02709"/>
    </source>
</evidence>
<reference evidence="5 8" key="3">
    <citation type="submission" date="2018-07" db="EMBL/GenBank/DDBJ databases">
        <title>Leeuwenhoekiella genomics.</title>
        <authorList>
            <person name="Tahon G."/>
            <person name="Willems A."/>
        </authorList>
    </citation>
    <scope>NUCLEOTIDE SEQUENCE [LARGE SCALE GENOMIC DNA]</scope>
    <source>
        <strain evidence="5 8">LMG 24856</strain>
    </source>
</reference>
<gene>
    <name evidence="5" type="ORF">DSM01_1339</name>
    <name evidence="6" type="ORF">SAMN04487999_2046</name>
</gene>
<sequence length="294" mass="33816">MLQKKKNMKPIAECSIITIHYGRQEHLNNLILGIERNSIHPKELIIINMDPKLKLDYNGPLTINLNNILSDRANLLPIANARNLGAELAETNHLLFLDVDCIPEDNYIQNLNDQLDIYKGLIMATPRYLKKPVTRVETIDLIDKSTLHPRRPAYSKVTLIDHYELFWSLCFAMTKQDFKALQGFDEEYKGYGAEDTDFAFKAKAAGMKFCLSPAIAFHQQHSFVRPPLDKIEGIVNNANYFHKKWDIWPMEKALKAFDNAGFITFDTSTNTYSITHLPDDHSIEKYRVTNEPFA</sequence>
<reference evidence="6" key="1">
    <citation type="submission" date="2016-11" db="EMBL/GenBank/DDBJ databases">
        <authorList>
            <person name="Jaros S."/>
            <person name="Januszkiewicz K."/>
            <person name="Wedrychowicz H."/>
        </authorList>
    </citation>
    <scope>NUCLEOTIDE SEQUENCE [LARGE SCALE GENOMIC DNA]</scope>
    <source>
        <strain evidence="6">DSM 19859</strain>
    </source>
</reference>
<dbReference type="PANTHER" id="PTHR43179">
    <property type="entry name" value="RHAMNOSYLTRANSFERASE WBBL"/>
    <property type="match status" value="1"/>
</dbReference>
<dbReference type="STRING" id="573501.SAMN04487999_2046"/>
<dbReference type="PANTHER" id="PTHR43179:SF12">
    <property type="entry name" value="GALACTOFURANOSYLTRANSFERASE GLFT2"/>
    <property type="match status" value="1"/>
</dbReference>
<organism evidence="6 7">
    <name type="scientific">Leeuwenhoekiella palythoae</name>
    <dbReference type="NCBI Taxonomy" id="573501"/>
    <lineage>
        <taxon>Bacteria</taxon>
        <taxon>Pseudomonadati</taxon>
        <taxon>Bacteroidota</taxon>
        <taxon>Flavobacteriia</taxon>
        <taxon>Flavobacteriales</taxon>
        <taxon>Flavobacteriaceae</taxon>
        <taxon>Leeuwenhoekiella</taxon>
    </lineage>
</organism>
<accession>A0A1M5YAE5</accession>
<name>A0A1M5YAE5_9FLAO</name>
<dbReference type="OrthoDB" id="761861at2"/>
<dbReference type="EMBL" id="FQXT01000003">
    <property type="protein sequence ID" value="SHI08798.1"/>
    <property type="molecule type" value="Genomic_DNA"/>
</dbReference>
<evidence type="ECO:0000313" key="5">
    <source>
        <dbReference type="EMBL" id="RXG30588.1"/>
    </source>
</evidence>
<evidence type="ECO:0000313" key="7">
    <source>
        <dbReference type="Proteomes" id="UP000184240"/>
    </source>
</evidence>
<dbReference type="InterPro" id="IPR029044">
    <property type="entry name" value="Nucleotide-diphossugar_trans"/>
</dbReference>
<dbReference type="Pfam" id="PF02709">
    <property type="entry name" value="Glyco_transf_7C"/>
    <property type="match status" value="1"/>
</dbReference>
<evidence type="ECO:0000256" key="1">
    <source>
        <dbReference type="ARBA" id="ARBA00006739"/>
    </source>
</evidence>
<keyword evidence="2" id="KW-0328">Glycosyltransferase</keyword>
<reference evidence="7" key="2">
    <citation type="submission" date="2016-11" db="EMBL/GenBank/DDBJ databases">
        <authorList>
            <person name="Varghese N."/>
            <person name="Submissions S."/>
        </authorList>
    </citation>
    <scope>NUCLEOTIDE SEQUENCE [LARGE SCALE GENOMIC DNA]</scope>
    <source>
        <strain evidence="7">DSM 19859</strain>
    </source>
</reference>
<dbReference type="EMBL" id="QOVN01000002">
    <property type="protein sequence ID" value="RXG30588.1"/>
    <property type="molecule type" value="Genomic_DNA"/>
</dbReference>
<keyword evidence="3 6" id="KW-0808">Transferase</keyword>
<evidence type="ECO:0000256" key="3">
    <source>
        <dbReference type="ARBA" id="ARBA00022679"/>
    </source>
</evidence>
<dbReference type="InterPro" id="IPR027791">
    <property type="entry name" value="Galactosyl_T_C"/>
</dbReference>
<feature type="domain" description="Galactosyltransferase C-terminal" evidence="4">
    <location>
        <begin position="155"/>
        <end position="214"/>
    </location>
</feature>
<evidence type="ECO:0000313" key="6">
    <source>
        <dbReference type="EMBL" id="SHI08798.1"/>
    </source>
</evidence>
<dbReference type="Proteomes" id="UP000290037">
    <property type="component" value="Unassembled WGS sequence"/>
</dbReference>
<keyword evidence="8" id="KW-1185">Reference proteome</keyword>
<dbReference type="GO" id="GO:0016757">
    <property type="term" value="F:glycosyltransferase activity"/>
    <property type="evidence" value="ECO:0007669"/>
    <property type="project" value="UniProtKB-KW"/>
</dbReference>
<evidence type="ECO:0000313" key="8">
    <source>
        <dbReference type="Proteomes" id="UP000290037"/>
    </source>
</evidence>